<evidence type="ECO:0000313" key="2">
    <source>
        <dbReference type="EMBL" id="ABW67239.1"/>
    </source>
</evidence>
<proteinExistence type="predicted"/>
<keyword evidence="2" id="KW-0489">Methyltransferase</keyword>
<reference evidence="2 3" key="1">
    <citation type="submission" date="2007-10" db="EMBL/GenBank/DDBJ databases">
        <title>Complete sequence of Desulfococcus oleovorans Hxd3.</title>
        <authorList>
            <consortium name="US DOE Joint Genome Institute"/>
            <person name="Copeland A."/>
            <person name="Lucas S."/>
            <person name="Lapidus A."/>
            <person name="Barry K."/>
            <person name="Glavina del Rio T."/>
            <person name="Dalin E."/>
            <person name="Tice H."/>
            <person name="Pitluck S."/>
            <person name="Kiss H."/>
            <person name="Brettin T."/>
            <person name="Bruce D."/>
            <person name="Detter J.C."/>
            <person name="Han C."/>
            <person name="Schmutz J."/>
            <person name="Larimer F."/>
            <person name="Land M."/>
            <person name="Hauser L."/>
            <person name="Kyrpides N."/>
            <person name="Kim E."/>
            <person name="Wawrik B."/>
            <person name="Richardson P."/>
        </authorList>
    </citation>
    <scope>NUCLEOTIDE SEQUENCE [LARGE SCALE GENOMIC DNA]</scope>
    <source>
        <strain evidence="3">DSM 6200 / JCM 39069 / Hxd3</strain>
    </source>
</reference>
<dbReference type="PANTHER" id="PTHR36973">
    <property type="entry name" value="SLL1456 PROTEIN-RELATED"/>
    <property type="match status" value="1"/>
</dbReference>
<dbReference type="HOGENOM" id="CLU_068034_0_0_7"/>
<dbReference type="Pfam" id="PF05050">
    <property type="entry name" value="Methyltransf_21"/>
    <property type="match status" value="1"/>
</dbReference>
<keyword evidence="3" id="KW-1185">Reference proteome</keyword>
<dbReference type="GO" id="GO:0032259">
    <property type="term" value="P:methylation"/>
    <property type="evidence" value="ECO:0007669"/>
    <property type="project" value="UniProtKB-KW"/>
</dbReference>
<dbReference type="EMBL" id="CP000859">
    <property type="protein sequence ID" value="ABW67239.1"/>
    <property type="molecule type" value="Genomic_DNA"/>
</dbReference>
<dbReference type="eggNOG" id="COG0438">
    <property type="taxonomic scope" value="Bacteria"/>
</dbReference>
<keyword evidence="2" id="KW-0808">Transferase</keyword>
<dbReference type="InterPro" id="IPR029063">
    <property type="entry name" value="SAM-dependent_MTases_sf"/>
</dbReference>
<dbReference type="AlphaFoldDB" id="A8ZZ86"/>
<dbReference type="RefSeq" id="WP_012174855.1">
    <property type="nucleotide sequence ID" value="NC_009943.1"/>
</dbReference>
<dbReference type="Proteomes" id="UP000008561">
    <property type="component" value="Chromosome"/>
</dbReference>
<feature type="domain" description="Methyltransferase FkbM" evidence="1">
    <location>
        <begin position="62"/>
        <end position="228"/>
    </location>
</feature>
<dbReference type="InterPro" id="IPR006342">
    <property type="entry name" value="FkbM_mtfrase"/>
</dbReference>
<dbReference type="NCBIfam" id="TIGR01444">
    <property type="entry name" value="fkbM_fam"/>
    <property type="match status" value="1"/>
</dbReference>
<name>A8ZZ86_DESOH</name>
<dbReference type="PANTHER" id="PTHR36973:SF4">
    <property type="entry name" value="NODULATION PROTEIN"/>
    <property type="match status" value="1"/>
</dbReference>
<dbReference type="GO" id="GO:0008171">
    <property type="term" value="F:O-methyltransferase activity"/>
    <property type="evidence" value="ECO:0007669"/>
    <property type="project" value="TreeGrafter"/>
</dbReference>
<sequence>MASRTLAFLSGNRAAQGLFEYIVKRTHKYMGVGSGDDVRNSGEKAVFRRMQKLLPPPYRVFDVGANVGQFLKVALANIHGTEYQIHCFEPSPQAFALLEESAREYDTVVLNAVGLGKAPGEATLYSNRPGSPIASLTRRRLDHLNIDFSQTQTVRIDTLDNYCATRRIDRIDLLKVDVEGHELDVFQAGGKQTFEKQAVKMVIFEFGGCNIDTRTFVQDFFYFFRQAGMRLFRITPSGYFYPISKYDEQLEQFRTTNFLAIHKSVRM</sequence>
<protein>
    <submittedName>
        <fullName evidence="2">Methyltransferase FkbM family</fullName>
    </submittedName>
</protein>
<dbReference type="STRING" id="96561.Dole_1435"/>
<dbReference type="Gene3D" id="3.40.50.150">
    <property type="entry name" value="Vaccinia Virus protein VP39"/>
    <property type="match status" value="1"/>
</dbReference>
<dbReference type="InterPro" id="IPR053188">
    <property type="entry name" value="FkbM_Methyltransferase"/>
</dbReference>
<accession>A8ZZ86</accession>
<organism evidence="2 3">
    <name type="scientific">Desulfosudis oleivorans (strain DSM 6200 / JCM 39069 / Hxd3)</name>
    <name type="common">Desulfococcus oleovorans</name>
    <dbReference type="NCBI Taxonomy" id="96561"/>
    <lineage>
        <taxon>Bacteria</taxon>
        <taxon>Pseudomonadati</taxon>
        <taxon>Thermodesulfobacteriota</taxon>
        <taxon>Desulfobacteria</taxon>
        <taxon>Desulfobacterales</taxon>
        <taxon>Desulfosudaceae</taxon>
        <taxon>Desulfosudis</taxon>
    </lineage>
</organism>
<evidence type="ECO:0000313" key="3">
    <source>
        <dbReference type="Proteomes" id="UP000008561"/>
    </source>
</evidence>
<evidence type="ECO:0000259" key="1">
    <source>
        <dbReference type="Pfam" id="PF05050"/>
    </source>
</evidence>
<dbReference type="SUPFAM" id="SSF53335">
    <property type="entry name" value="S-adenosyl-L-methionine-dependent methyltransferases"/>
    <property type="match status" value="1"/>
</dbReference>
<gene>
    <name evidence="2" type="ordered locus">Dole_1435</name>
</gene>
<dbReference type="KEGG" id="dol:Dole_1435"/>